<evidence type="ECO:0000313" key="2">
    <source>
        <dbReference type="EMBL" id="OGC22159.1"/>
    </source>
</evidence>
<proteinExistence type="predicted"/>
<dbReference type="SUPFAM" id="SSF51735">
    <property type="entry name" value="NAD(P)-binding Rossmann-fold domains"/>
    <property type="match status" value="1"/>
</dbReference>
<dbReference type="PANTHER" id="PTHR43245">
    <property type="entry name" value="BIFUNCTIONAL POLYMYXIN RESISTANCE PROTEIN ARNA"/>
    <property type="match status" value="1"/>
</dbReference>
<dbReference type="PANTHER" id="PTHR43245:SF23">
    <property type="entry name" value="NAD(P)-BINDING DOMAIN-CONTAINING PROTEIN"/>
    <property type="match status" value="1"/>
</dbReference>
<dbReference type="EMBL" id="MEUB01000031">
    <property type="protein sequence ID" value="OGC22159.1"/>
    <property type="molecule type" value="Genomic_DNA"/>
</dbReference>
<dbReference type="Proteomes" id="UP000178417">
    <property type="component" value="Unassembled WGS sequence"/>
</dbReference>
<comment type="caution">
    <text evidence="2">The sequence shown here is derived from an EMBL/GenBank/DDBJ whole genome shotgun (WGS) entry which is preliminary data.</text>
</comment>
<sequence>MLKDVILVTGGAGYIGAVLVRELLAKGEKVRVFDKLYFGSASLESVKAQIDLIQGDVRHFPASALDNVKAVIHLGSLSNDPTAEFDPKANKEINFEGTMRVAEACKKKGVPRFTFASSAAIIGFHVDTIADENYTPNPQSEYAQSKLDAENGLLSLVSDKFSPVIFRQATVFGFSPRMRWDLVVNTMTKDAFSKGNIFVYCAGDNWRPLVHVKDIALAHIEAIMAPKDKVKGEIFNLVHKNYRILELGHWVREILKEKAPVNVEVLFGSKEARSYRISGEKLKQNLGFEAKHSVEEAVIEIYNILHSGKFVDFQNPIYYNIEWMKLLVDMEQKLKVIGKVF</sequence>
<evidence type="ECO:0000313" key="3">
    <source>
        <dbReference type="Proteomes" id="UP000178417"/>
    </source>
</evidence>
<accession>A0A1F4SP24</accession>
<dbReference type="InterPro" id="IPR036291">
    <property type="entry name" value="NAD(P)-bd_dom_sf"/>
</dbReference>
<dbReference type="AlphaFoldDB" id="A0A1F4SP24"/>
<dbReference type="CDD" id="cd08946">
    <property type="entry name" value="SDR_e"/>
    <property type="match status" value="1"/>
</dbReference>
<dbReference type="InterPro" id="IPR001509">
    <property type="entry name" value="Epimerase_deHydtase"/>
</dbReference>
<gene>
    <name evidence="2" type="ORF">A2310_04905</name>
</gene>
<dbReference type="InterPro" id="IPR050177">
    <property type="entry name" value="Lipid_A_modif_metabolic_enz"/>
</dbReference>
<name>A0A1F4SP24_UNCSA</name>
<dbReference type="Pfam" id="PF01370">
    <property type="entry name" value="Epimerase"/>
    <property type="match status" value="1"/>
</dbReference>
<feature type="domain" description="NAD-dependent epimerase/dehydratase" evidence="1">
    <location>
        <begin position="6"/>
        <end position="237"/>
    </location>
</feature>
<dbReference type="STRING" id="1802579.A2310_04905"/>
<evidence type="ECO:0000259" key="1">
    <source>
        <dbReference type="Pfam" id="PF01370"/>
    </source>
</evidence>
<reference evidence="2 3" key="1">
    <citation type="journal article" date="2016" name="Nat. Commun.">
        <title>Thousands of microbial genomes shed light on interconnected biogeochemical processes in an aquifer system.</title>
        <authorList>
            <person name="Anantharaman K."/>
            <person name="Brown C.T."/>
            <person name="Hug L.A."/>
            <person name="Sharon I."/>
            <person name="Castelle C.J."/>
            <person name="Probst A.J."/>
            <person name="Thomas B.C."/>
            <person name="Singh A."/>
            <person name="Wilkins M.J."/>
            <person name="Karaoz U."/>
            <person name="Brodie E.L."/>
            <person name="Williams K.H."/>
            <person name="Hubbard S.S."/>
            <person name="Banfield J.F."/>
        </authorList>
    </citation>
    <scope>NUCLEOTIDE SEQUENCE [LARGE SCALE GENOMIC DNA]</scope>
</reference>
<organism evidence="2 3">
    <name type="scientific">candidate division WOR-1 bacterium RIFOXYB2_FULL_37_13</name>
    <dbReference type="NCBI Taxonomy" id="1802579"/>
    <lineage>
        <taxon>Bacteria</taxon>
        <taxon>Bacillati</taxon>
        <taxon>Saganbacteria</taxon>
    </lineage>
</organism>
<protein>
    <recommendedName>
        <fullName evidence="1">NAD-dependent epimerase/dehydratase domain-containing protein</fullName>
    </recommendedName>
</protein>
<dbReference type="Gene3D" id="3.40.50.720">
    <property type="entry name" value="NAD(P)-binding Rossmann-like Domain"/>
    <property type="match status" value="1"/>
</dbReference>